<proteinExistence type="predicted"/>
<evidence type="ECO:0000256" key="1">
    <source>
        <dbReference type="ARBA" id="ARBA00023054"/>
    </source>
</evidence>
<dbReference type="OrthoDB" id="10264063at2759"/>
<protein>
    <recommendedName>
        <fullName evidence="4">DUF4200 domain-containing protein</fullName>
    </recommendedName>
</protein>
<evidence type="ECO:0000259" key="4">
    <source>
        <dbReference type="Pfam" id="PF13863"/>
    </source>
</evidence>
<feature type="domain" description="DUF4200" evidence="4">
    <location>
        <begin position="99"/>
        <end position="216"/>
    </location>
</feature>
<dbReference type="GeneID" id="8245711"/>
<gene>
    <name evidence="5" type="ORF">MICPUN_101714</name>
</gene>
<dbReference type="Pfam" id="PF13863">
    <property type="entry name" value="DUF4200"/>
    <property type="match status" value="1"/>
</dbReference>
<keyword evidence="6" id="KW-1185">Reference proteome</keyword>
<reference evidence="5 6" key="1">
    <citation type="journal article" date="2009" name="Science">
        <title>Green evolution and dynamic adaptations revealed by genomes of the marine picoeukaryotes Micromonas.</title>
        <authorList>
            <person name="Worden A.Z."/>
            <person name="Lee J.H."/>
            <person name="Mock T."/>
            <person name="Rouze P."/>
            <person name="Simmons M.P."/>
            <person name="Aerts A.L."/>
            <person name="Allen A.E."/>
            <person name="Cuvelier M.L."/>
            <person name="Derelle E."/>
            <person name="Everett M.V."/>
            <person name="Foulon E."/>
            <person name="Grimwood J."/>
            <person name="Gundlach H."/>
            <person name="Henrissat B."/>
            <person name="Napoli C."/>
            <person name="McDonald S.M."/>
            <person name="Parker M.S."/>
            <person name="Rombauts S."/>
            <person name="Salamov A."/>
            <person name="Von Dassow P."/>
            <person name="Badger J.H."/>
            <person name="Coutinho P.M."/>
            <person name="Demir E."/>
            <person name="Dubchak I."/>
            <person name="Gentemann C."/>
            <person name="Eikrem W."/>
            <person name="Gready J.E."/>
            <person name="John U."/>
            <person name="Lanier W."/>
            <person name="Lindquist E.A."/>
            <person name="Lucas S."/>
            <person name="Mayer K.F."/>
            <person name="Moreau H."/>
            <person name="Not F."/>
            <person name="Otillar R."/>
            <person name="Panaud O."/>
            <person name="Pangilinan J."/>
            <person name="Paulsen I."/>
            <person name="Piegu B."/>
            <person name="Poliakov A."/>
            <person name="Robbens S."/>
            <person name="Schmutz J."/>
            <person name="Toulza E."/>
            <person name="Wyss T."/>
            <person name="Zelensky A."/>
            <person name="Zhou K."/>
            <person name="Armbrust E.V."/>
            <person name="Bhattacharya D."/>
            <person name="Goodenough U.W."/>
            <person name="Van de Peer Y."/>
            <person name="Grigoriev I.V."/>
        </authorList>
    </citation>
    <scope>NUCLEOTIDE SEQUENCE [LARGE SCALE GENOMIC DNA]</scope>
    <source>
        <strain evidence="6">RCC299 / NOUM17</strain>
    </source>
</reference>
<dbReference type="RefSeq" id="XP_002507784.1">
    <property type="nucleotide sequence ID" value="XM_002507738.1"/>
</dbReference>
<name>C1FF96_MICCC</name>
<evidence type="ECO:0000256" key="2">
    <source>
        <dbReference type="SAM" id="Coils"/>
    </source>
</evidence>
<keyword evidence="1 2" id="KW-0175">Coiled coil</keyword>
<feature type="region of interest" description="Disordered" evidence="3">
    <location>
        <begin position="398"/>
        <end position="422"/>
    </location>
</feature>
<feature type="region of interest" description="Disordered" evidence="3">
    <location>
        <begin position="508"/>
        <end position="542"/>
    </location>
</feature>
<feature type="coiled-coil region" evidence="2">
    <location>
        <begin position="113"/>
        <end position="140"/>
    </location>
</feature>
<dbReference type="InterPro" id="IPR051147">
    <property type="entry name" value="CFAP_domain-containing"/>
</dbReference>
<evidence type="ECO:0000313" key="5">
    <source>
        <dbReference type="EMBL" id="ACO69042.1"/>
    </source>
</evidence>
<evidence type="ECO:0000313" key="6">
    <source>
        <dbReference type="Proteomes" id="UP000002009"/>
    </source>
</evidence>
<organism evidence="5 6">
    <name type="scientific">Micromonas commoda (strain RCC299 / NOUM17 / CCMP2709)</name>
    <name type="common">Picoplanktonic green alga</name>
    <dbReference type="NCBI Taxonomy" id="296587"/>
    <lineage>
        <taxon>Eukaryota</taxon>
        <taxon>Viridiplantae</taxon>
        <taxon>Chlorophyta</taxon>
        <taxon>Mamiellophyceae</taxon>
        <taxon>Mamiellales</taxon>
        <taxon>Mamiellaceae</taxon>
        <taxon>Micromonas</taxon>
    </lineage>
</organism>
<dbReference type="STRING" id="296587.C1FF96"/>
<dbReference type="EMBL" id="CP001575">
    <property type="protein sequence ID" value="ACO69042.1"/>
    <property type="molecule type" value="Genomic_DNA"/>
</dbReference>
<dbReference type="PANTHER" id="PTHR21683">
    <property type="entry name" value="COILED-COIL DOMAIN-CONTAINING PROTEIN 42 LIKE-2-LIKE-RELATED"/>
    <property type="match status" value="1"/>
</dbReference>
<accession>C1FF96</accession>
<dbReference type="InterPro" id="IPR025252">
    <property type="entry name" value="DUF4200"/>
</dbReference>
<dbReference type="InParanoid" id="C1FF96"/>
<dbReference type="eggNOG" id="ENOG502QSDI">
    <property type="taxonomic scope" value="Eukaryota"/>
</dbReference>
<dbReference type="PANTHER" id="PTHR21683:SF3">
    <property type="entry name" value="CILIA AND FLAGELLA ASSOCIATED PROTEIN 100"/>
    <property type="match status" value="1"/>
</dbReference>
<evidence type="ECO:0000256" key="3">
    <source>
        <dbReference type="SAM" id="MobiDB-lite"/>
    </source>
</evidence>
<dbReference type="AlphaFoldDB" id="C1FF96"/>
<feature type="coiled-coil region" evidence="2">
    <location>
        <begin position="338"/>
        <end position="397"/>
    </location>
</feature>
<dbReference type="GO" id="GO:0005856">
    <property type="term" value="C:cytoskeleton"/>
    <property type="evidence" value="ECO:0007669"/>
    <property type="project" value="UniProtKB-ARBA"/>
</dbReference>
<dbReference type="OMA" id="AWKLSMT"/>
<feature type="region of interest" description="Disordered" evidence="3">
    <location>
        <begin position="291"/>
        <end position="320"/>
    </location>
</feature>
<dbReference type="Proteomes" id="UP000002009">
    <property type="component" value="Chromosome 8"/>
</dbReference>
<sequence>MELNPFAMPKGDTVEEMRETLRRMELREKAHQQSLSVFEKTTFVSRQGGTMAAALAEVSSPRGIGDGENLIGGTRTNEELIADTLRRGEGHGRENLKDFISKKREIFLTQMSLDVKQAEIRKLEERALRREEALTRSEQMLEEDALRFEGFLKENDLKVQEAIRAGEAETKQKNDRVQEIKRINAQMTVIKTELSKTRDRLDDCRRYKTFLDDITDPEFFAAVGDAKRMRREERRRKRQAERDAYAAMVDAIGLADQEIPEKERALEEAKRKGRKAEAAAQLELEAAIKAAQDAREAVDAEPSPPGTPENDDSDSEVPMYFTSPRQLPEIYGQLEEANLFLIQNAQETEDILEDLKNKEREVRARMDAENASLRTQVEQLEAQIEREEAKADALLNGAAKTRSKKKSGPLSNVAPAPGSDVSLERLDEKTAEVYARAGFAPDPSISTIQMLTNMEMRLERYLADADVMPAAFVAEEEKRLERDRRAKQRIINLELEKIAAEERRAKSIAKANEPVKKRTGKPLMTRSLPPSRKKKEATEKLDPEVEELNRFLAMDF</sequence>
<dbReference type="KEGG" id="mis:MICPUN_101714"/>